<feature type="region of interest" description="Disordered" evidence="1">
    <location>
        <begin position="56"/>
        <end position="82"/>
    </location>
</feature>
<organism evidence="2 3">
    <name type="scientific">Parafilimonas terrae</name>
    <dbReference type="NCBI Taxonomy" id="1465490"/>
    <lineage>
        <taxon>Bacteria</taxon>
        <taxon>Pseudomonadati</taxon>
        <taxon>Bacteroidota</taxon>
        <taxon>Chitinophagia</taxon>
        <taxon>Chitinophagales</taxon>
        <taxon>Chitinophagaceae</taxon>
        <taxon>Parafilimonas</taxon>
    </lineage>
</organism>
<reference evidence="2 3" key="1">
    <citation type="submission" date="2016-10" db="EMBL/GenBank/DDBJ databases">
        <authorList>
            <person name="de Groot N.N."/>
        </authorList>
    </citation>
    <scope>NUCLEOTIDE SEQUENCE [LARGE SCALE GENOMIC DNA]</scope>
    <source>
        <strain evidence="2 3">DSM 28286</strain>
    </source>
</reference>
<evidence type="ECO:0000313" key="3">
    <source>
        <dbReference type="Proteomes" id="UP000199031"/>
    </source>
</evidence>
<keyword evidence="3" id="KW-1185">Reference proteome</keyword>
<dbReference type="Proteomes" id="UP000199031">
    <property type="component" value="Unassembled WGS sequence"/>
</dbReference>
<sequence>MVWHCRQYRLKKVYFAINTSASFQERSSLALQVICSQQEISYAEALHQVERLKQASKLNSSSKKGRQQHSKIGQQKKLEAPE</sequence>
<dbReference type="AlphaFoldDB" id="A0A1I5V5G7"/>
<gene>
    <name evidence="2" type="ORF">SAMN05444277_104223</name>
</gene>
<proteinExistence type="predicted"/>
<evidence type="ECO:0000313" key="2">
    <source>
        <dbReference type="EMBL" id="SFQ02728.1"/>
    </source>
</evidence>
<name>A0A1I5V5G7_9BACT</name>
<evidence type="ECO:0000256" key="1">
    <source>
        <dbReference type="SAM" id="MobiDB-lite"/>
    </source>
</evidence>
<protein>
    <submittedName>
        <fullName evidence="2">Uncharacterized protein</fullName>
    </submittedName>
</protein>
<accession>A0A1I5V5G7</accession>
<dbReference type="STRING" id="1465490.SAMN05444277_104223"/>
<dbReference type="EMBL" id="FOXQ01000004">
    <property type="protein sequence ID" value="SFQ02728.1"/>
    <property type="molecule type" value="Genomic_DNA"/>
</dbReference>